<evidence type="ECO:0000313" key="13">
    <source>
        <dbReference type="Proteomes" id="UP000030759"/>
    </source>
</evidence>
<feature type="domain" description="NID" evidence="10">
    <location>
        <begin position="167"/>
        <end position="256"/>
    </location>
</feature>
<dbReference type="InterPro" id="IPR012677">
    <property type="entry name" value="Nucleotide-bd_a/b_plait_sf"/>
</dbReference>
<evidence type="ECO:0000313" key="12">
    <source>
        <dbReference type="EMBL" id="ERE67444.1"/>
    </source>
</evidence>
<dbReference type="GO" id="GO:0005615">
    <property type="term" value="C:extracellular space"/>
    <property type="evidence" value="ECO:0007669"/>
    <property type="project" value="UniProtKB-ARBA"/>
</dbReference>
<dbReference type="Pfam" id="PF01777">
    <property type="entry name" value="Ribosomal_L27e"/>
    <property type="match status" value="1"/>
</dbReference>
<protein>
    <submittedName>
        <fullName evidence="12">Putative interferon-induced protein like protein</fullName>
    </submittedName>
</protein>
<evidence type="ECO:0000259" key="11">
    <source>
        <dbReference type="Pfam" id="PF07334"/>
    </source>
</evidence>
<dbReference type="GO" id="GO:0003735">
    <property type="term" value="F:structural constituent of ribosome"/>
    <property type="evidence" value="ECO:0007669"/>
    <property type="project" value="InterPro"/>
</dbReference>
<dbReference type="EMBL" id="KE682287">
    <property type="protein sequence ID" value="ERE67444.1"/>
    <property type="molecule type" value="Genomic_DNA"/>
</dbReference>
<name>A0A061I0D8_CRIGR</name>
<dbReference type="Gene3D" id="3.30.70.330">
    <property type="match status" value="2"/>
</dbReference>
<feature type="domain" description="NID" evidence="10">
    <location>
        <begin position="265"/>
        <end position="353"/>
    </location>
</feature>
<dbReference type="Pfam" id="PF07292">
    <property type="entry name" value="NID"/>
    <property type="match status" value="2"/>
</dbReference>
<keyword evidence="9" id="KW-0539">Nucleus</keyword>
<dbReference type="GO" id="GO:0005634">
    <property type="term" value="C:nucleus"/>
    <property type="evidence" value="ECO:0007669"/>
    <property type="project" value="UniProtKB-SubCell"/>
</dbReference>
<evidence type="ECO:0000256" key="3">
    <source>
        <dbReference type="ARBA" id="ARBA00004613"/>
    </source>
</evidence>
<evidence type="ECO:0000256" key="4">
    <source>
        <dbReference type="ARBA" id="ARBA00010081"/>
    </source>
</evidence>
<keyword evidence="8" id="KW-0391">Immunity</keyword>
<keyword evidence="7" id="KW-0399">Innate immunity</keyword>
<evidence type="ECO:0000256" key="2">
    <source>
        <dbReference type="ARBA" id="ARBA00004496"/>
    </source>
</evidence>
<feature type="domain" description="Nmi/IFP 35" evidence="11">
    <location>
        <begin position="94"/>
        <end position="166"/>
    </location>
</feature>
<evidence type="ECO:0000256" key="9">
    <source>
        <dbReference type="ARBA" id="ARBA00023242"/>
    </source>
</evidence>
<dbReference type="PANTHER" id="PTHR15225">
    <property type="entry name" value="INTERFERON-INDUCED PROTEIN 35/NMI N-MYC/STAT INTERACTING PROTEIN"/>
    <property type="match status" value="1"/>
</dbReference>
<dbReference type="GO" id="GO:0050729">
    <property type="term" value="P:positive regulation of inflammatory response"/>
    <property type="evidence" value="ECO:0007669"/>
    <property type="project" value="UniProtKB-ARBA"/>
</dbReference>
<dbReference type="GO" id="GO:0005737">
    <property type="term" value="C:cytoplasm"/>
    <property type="evidence" value="ECO:0007669"/>
    <property type="project" value="UniProtKB-SubCell"/>
</dbReference>
<keyword evidence="5" id="KW-0963">Cytoplasm</keyword>
<dbReference type="Proteomes" id="UP000030759">
    <property type="component" value="Unassembled WGS sequence"/>
</dbReference>
<proteinExistence type="inferred from homology"/>
<evidence type="ECO:0000256" key="1">
    <source>
        <dbReference type="ARBA" id="ARBA00004123"/>
    </source>
</evidence>
<dbReference type="PANTHER" id="PTHR15225:SF1">
    <property type="entry name" value="INTERFERON-INDUCED 35 KDA PROTEIN"/>
    <property type="match status" value="1"/>
</dbReference>
<reference evidence="13" key="1">
    <citation type="journal article" date="2013" name="Nat. Biotechnol.">
        <title>Chinese hamster genome sequenced from sorted chromosomes.</title>
        <authorList>
            <person name="Brinkrolf K."/>
            <person name="Rupp O."/>
            <person name="Laux H."/>
            <person name="Kollin F."/>
            <person name="Ernst W."/>
            <person name="Linke B."/>
            <person name="Kofler R."/>
            <person name="Romand S."/>
            <person name="Hesse F."/>
            <person name="Budach W.E."/>
            <person name="Galosy S."/>
            <person name="Muller D."/>
            <person name="Noll T."/>
            <person name="Wienberg J."/>
            <person name="Jostock T."/>
            <person name="Leonard M."/>
            <person name="Grillari J."/>
            <person name="Tauch A."/>
            <person name="Goesmann A."/>
            <person name="Helk B."/>
            <person name="Mott J.E."/>
            <person name="Puhler A."/>
            <person name="Borth N."/>
        </authorList>
    </citation>
    <scope>NUCLEOTIDE SEQUENCE [LARGE SCALE GENOMIC DNA]</scope>
    <source>
        <strain evidence="13">17A/GY</strain>
    </source>
</reference>
<accession>A0A061I0D8</accession>
<organism evidence="12 13">
    <name type="scientific">Cricetulus griseus</name>
    <name type="common">Chinese hamster</name>
    <name type="synonym">Cricetulus barabensis griseus</name>
    <dbReference type="NCBI Taxonomy" id="10029"/>
    <lineage>
        <taxon>Eukaryota</taxon>
        <taxon>Metazoa</taxon>
        <taxon>Chordata</taxon>
        <taxon>Craniata</taxon>
        <taxon>Vertebrata</taxon>
        <taxon>Euteleostomi</taxon>
        <taxon>Mammalia</taxon>
        <taxon>Eutheria</taxon>
        <taxon>Euarchontoglires</taxon>
        <taxon>Glires</taxon>
        <taxon>Rodentia</taxon>
        <taxon>Myomorpha</taxon>
        <taxon>Muroidea</taxon>
        <taxon>Cricetidae</taxon>
        <taxon>Cricetinae</taxon>
        <taxon>Cricetulus</taxon>
    </lineage>
</organism>
<dbReference type="GO" id="GO:0045087">
    <property type="term" value="P:innate immune response"/>
    <property type="evidence" value="ECO:0007669"/>
    <property type="project" value="UniProtKB-KW"/>
</dbReference>
<dbReference type="Gene3D" id="2.30.30.770">
    <property type="match status" value="1"/>
</dbReference>
<comment type="subcellular location">
    <subcellularLocation>
        <location evidence="2">Cytoplasm</location>
    </subcellularLocation>
    <subcellularLocation>
        <location evidence="1">Nucleus</location>
    </subcellularLocation>
    <subcellularLocation>
        <location evidence="3">Secreted</location>
    </subcellularLocation>
</comment>
<sequence length="372" mass="41662">MGKKKIAKRSKIKSFVKVYNYNHLMPTRYSVDIPLDKTVVNKDVFRDPALKRKARREAKVKFEERWPLSARFPLSQVDPKPLGRAVKSACQQLVLCSLQEEQSRLKTKLQELQQQKRTPLISPKEEIPFPVPEVPLAFQGRIQQGRQVPKFLVSNLKICCPLPGGSAIVTFDDPKVADQLLQQKEHKIDIEECWLRVQIQPLELPVVTNIQVSSQPDSHRVLVSGFPSGLQLSEEELLDKLEIFFGKAKNGGGDVETREMLQGTVMLGFADEKVAQNLCQIGQFRVPLGRQQVPLRVSPYVSGEIQQAKIKFQQALHSVLVTNIPDILDAQELHDILAIHFQKPTRGGGEVEALSVVPSGQQGLAVFTSSSS</sequence>
<evidence type="ECO:0000256" key="7">
    <source>
        <dbReference type="ARBA" id="ARBA00022588"/>
    </source>
</evidence>
<dbReference type="GO" id="GO:0006412">
    <property type="term" value="P:translation"/>
    <property type="evidence" value="ECO:0007669"/>
    <property type="project" value="InterPro"/>
</dbReference>
<evidence type="ECO:0000259" key="10">
    <source>
        <dbReference type="Pfam" id="PF07292"/>
    </source>
</evidence>
<evidence type="ECO:0000256" key="5">
    <source>
        <dbReference type="ARBA" id="ARBA00022490"/>
    </source>
</evidence>
<dbReference type="FunFam" id="3.30.70.330:FF:001253">
    <property type="entry name" value="Interferon-induced 35 kDa protein homolog"/>
    <property type="match status" value="1"/>
</dbReference>
<dbReference type="InterPro" id="IPR038655">
    <property type="entry name" value="Ribosomal_eL27_sf"/>
</dbReference>
<keyword evidence="6" id="KW-0964">Secreted</keyword>
<dbReference type="Pfam" id="PF07334">
    <property type="entry name" value="IFP_35_N"/>
    <property type="match status" value="1"/>
</dbReference>
<dbReference type="InterPro" id="IPR001141">
    <property type="entry name" value="Ribosomal_eL27"/>
</dbReference>
<dbReference type="InterPro" id="IPR009909">
    <property type="entry name" value="Nmi/IFP35_dom"/>
</dbReference>
<gene>
    <name evidence="12" type="ORF">H671_7g18688</name>
</gene>
<dbReference type="AlphaFoldDB" id="A0A061I0D8"/>
<comment type="similarity">
    <text evidence="4">Belongs to the NMI family.</text>
</comment>
<dbReference type="InterPro" id="IPR009938">
    <property type="entry name" value="Nmi/IFP35_N"/>
</dbReference>
<evidence type="ECO:0000256" key="6">
    <source>
        <dbReference type="ARBA" id="ARBA00022525"/>
    </source>
</evidence>
<dbReference type="GO" id="GO:0045089">
    <property type="term" value="P:positive regulation of innate immune response"/>
    <property type="evidence" value="ECO:0007669"/>
    <property type="project" value="UniProtKB-ARBA"/>
</dbReference>
<dbReference type="GO" id="GO:0005840">
    <property type="term" value="C:ribosome"/>
    <property type="evidence" value="ECO:0007669"/>
    <property type="project" value="InterPro"/>
</dbReference>
<dbReference type="FunFam" id="3.30.70.330:FF:000300">
    <property type="entry name" value="Interferon-induced protein 35"/>
    <property type="match status" value="1"/>
</dbReference>
<evidence type="ECO:0000256" key="8">
    <source>
        <dbReference type="ARBA" id="ARBA00022859"/>
    </source>
</evidence>